<protein>
    <recommendedName>
        <fullName evidence="5">Serine/threonine protein kinase</fullName>
    </recommendedName>
</protein>
<evidence type="ECO:0000313" key="4">
    <source>
        <dbReference type="Proteomes" id="UP001551675"/>
    </source>
</evidence>
<accession>A0ABV3GRF2</accession>
<dbReference type="Proteomes" id="UP001551675">
    <property type="component" value="Unassembled WGS sequence"/>
</dbReference>
<keyword evidence="4" id="KW-1185">Reference proteome</keyword>
<feature type="transmembrane region" description="Helical" evidence="2">
    <location>
        <begin position="167"/>
        <end position="190"/>
    </location>
</feature>
<gene>
    <name evidence="3" type="ORF">AB0I59_36990</name>
</gene>
<dbReference type="RefSeq" id="WP_358140570.1">
    <property type="nucleotide sequence ID" value="NZ_JBFALK010000028.1"/>
</dbReference>
<evidence type="ECO:0000256" key="2">
    <source>
        <dbReference type="SAM" id="Phobius"/>
    </source>
</evidence>
<evidence type="ECO:0000256" key="1">
    <source>
        <dbReference type="SAM" id="MobiDB-lite"/>
    </source>
</evidence>
<evidence type="ECO:0000313" key="3">
    <source>
        <dbReference type="EMBL" id="MEV0974223.1"/>
    </source>
</evidence>
<keyword evidence="2" id="KW-0812">Transmembrane</keyword>
<organism evidence="3 4">
    <name type="scientific">Microtetraspora glauca</name>
    <dbReference type="NCBI Taxonomy" id="1996"/>
    <lineage>
        <taxon>Bacteria</taxon>
        <taxon>Bacillati</taxon>
        <taxon>Actinomycetota</taxon>
        <taxon>Actinomycetes</taxon>
        <taxon>Streptosporangiales</taxon>
        <taxon>Streptosporangiaceae</taxon>
        <taxon>Microtetraspora</taxon>
    </lineage>
</organism>
<evidence type="ECO:0008006" key="5">
    <source>
        <dbReference type="Google" id="ProtNLM"/>
    </source>
</evidence>
<feature type="compositionally biased region" description="Polar residues" evidence="1">
    <location>
        <begin position="223"/>
        <end position="237"/>
    </location>
</feature>
<feature type="compositionally biased region" description="Pro residues" evidence="1">
    <location>
        <begin position="200"/>
        <end position="218"/>
    </location>
</feature>
<name>A0ABV3GRF2_MICGL</name>
<reference evidence="3 4" key="1">
    <citation type="submission" date="2024-06" db="EMBL/GenBank/DDBJ databases">
        <title>The Natural Products Discovery Center: Release of the First 8490 Sequenced Strains for Exploring Actinobacteria Biosynthetic Diversity.</title>
        <authorList>
            <person name="Kalkreuter E."/>
            <person name="Kautsar S.A."/>
            <person name="Yang D."/>
            <person name="Bader C.D."/>
            <person name="Teijaro C.N."/>
            <person name="Fluegel L."/>
            <person name="Davis C.M."/>
            <person name="Simpson J.R."/>
            <person name="Lauterbach L."/>
            <person name="Steele A.D."/>
            <person name="Gui C."/>
            <person name="Meng S."/>
            <person name="Li G."/>
            <person name="Viehrig K."/>
            <person name="Ye F."/>
            <person name="Su P."/>
            <person name="Kiefer A.F."/>
            <person name="Nichols A."/>
            <person name="Cepeda A.J."/>
            <person name="Yan W."/>
            <person name="Fan B."/>
            <person name="Jiang Y."/>
            <person name="Adhikari A."/>
            <person name="Zheng C.-J."/>
            <person name="Schuster L."/>
            <person name="Cowan T.M."/>
            <person name="Smanski M.J."/>
            <person name="Chevrette M.G."/>
            <person name="De Carvalho L.P.S."/>
            <person name="Shen B."/>
        </authorList>
    </citation>
    <scope>NUCLEOTIDE SEQUENCE [LARGE SCALE GENOMIC DNA]</scope>
    <source>
        <strain evidence="3 4">NPDC050100</strain>
    </source>
</reference>
<keyword evidence="2" id="KW-0472">Membrane</keyword>
<dbReference type="EMBL" id="JBFALK010000028">
    <property type="protein sequence ID" value="MEV0974223.1"/>
    <property type="molecule type" value="Genomic_DNA"/>
</dbReference>
<proteinExistence type="predicted"/>
<keyword evidence="2" id="KW-1133">Transmembrane helix</keyword>
<sequence>MATPLQYGDPPRLGPFVLQARLLTAPAGLVYLGQGPDGRAVSVAVLTRGAALDAAARDRFVTAIKDAGRHRGGRRGRSVPLIGVVRGRAETPEVVAMDEGRAPWVAVPYVPGGAGAERFLEPVMVSGMLLGDRQGPDFVPYWLGDRDPALPAPAPPGPPPVGTRRSVGLASALLATLVAMMIAMVWLLLVRLEGDPQPTRPLPPTVVVPTPPPTPASPRPGEQSPTPSEGGSESRTTLPGGDDDVGGDI</sequence>
<feature type="region of interest" description="Disordered" evidence="1">
    <location>
        <begin position="200"/>
        <end position="249"/>
    </location>
</feature>
<comment type="caution">
    <text evidence="3">The sequence shown here is derived from an EMBL/GenBank/DDBJ whole genome shotgun (WGS) entry which is preliminary data.</text>
</comment>